<keyword evidence="3" id="KW-1185">Reference proteome</keyword>
<evidence type="ECO:0000313" key="2">
    <source>
        <dbReference type="EMBL" id="OQP55720.1"/>
    </source>
</evidence>
<dbReference type="InterPro" id="IPR010496">
    <property type="entry name" value="AL/BT2_dom"/>
</dbReference>
<dbReference type="Pfam" id="PF06439">
    <property type="entry name" value="3keto-disac_hyd"/>
    <property type="match status" value="1"/>
</dbReference>
<reference evidence="2 3" key="1">
    <citation type="submission" date="2016-04" db="EMBL/GenBank/DDBJ databases">
        <authorList>
            <person name="Chen L."/>
            <person name="Zhuang W."/>
            <person name="Wang G."/>
        </authorList>
    </citation>
    <scope>NUCLEOTIDE SEQUENCE [LARGE SCALE GENOMIC DNA]</scope>
    <source>
        <strain evidence="3">GR20</strain>
    </source>
</reference>
<proteinExistence type="predicted"/>
<feature type="domain" description="3-keto-alpha-glucoside-1,2-lyase/3-keto-2-hydroxy-glucal hydratase" evidence="1">
    <location>
        <begin position="34"/>
        <end position="230"/>
    </location>
</feature>
<accession>A0ABX3P799</accession>
<name>A0ABX3P799_9BACT</name>
<comment type="caution">
    <text evidence="2">The sequence shown here is derived from an EMBL/GenBank/DDBJ whole genome shotgun (WGS) entry which is preliminary data.</text>
</comment>
<evidence type="ECO:0000259" key="1">
    <source>
        <dbReference type="Pfam" id="PF06439"/>
    </source>
</evidence>
<dbReference type="EMBL" id="LWBO01000001">
    <property type="protein sequence ID" value="OQP55720.1"/>
    <property type="molecule type" value="Genomic_DNA"/>
</dbReference>
<protein>
    <recommendedName>
        <fullName evidence="1">3-keto-alpha-glucoside-1,2-lyase/3-keto-2-hydroxy-glucal hydratase domain-containing protein</fullName>
    </recommendedName>
</protein>
<dbReference type="Proteomes" id="UP000192277">
    <property type="component" value="Unassembled WGS sequence"/>
</dbReference>
<gene>
    <name evidence="2" type="ORF">A4D02_02260</name>
</gene>
<sequence length="233" mass="26675">MLFSATILSSAFLGPFEPDQEKTNALSEEERKAGWVLLFNGHNTDGWRAYNNKPYDSWEVMNGQLYCKKQEVTQRADLITIDQYENFELSVDWKVDKGANSGIIYRVAETSGHSYETGPEYQLIDDEGYPQKLEAWQKSGSDYAMYPPSEIAAKPAGEYNRTVIKVNGAHVEHWLNGKKVVEYEFWTPGWQELKEKGKWKDAKGYGLTKKGHIALQDHGGGIWFKNIKLRKLN</sequence>
<evidence type="ECO:0000313" key="3">
    <source>
        <dbReference type="Proteomes" id="UP000192277"/>
    </source>
</evidence>
<organism evidence="2 3">
    <name type="scientific">Niastella koreensis</name>
    <dbReference type="NCBI Taxonomy" id="354356"/>
    <lineage>
        <taxon>Bacteria</taxon>
        <taxon>Pseudomonadati</taxon>
        <taxon>Bacteroidota</taxon>
        <taxon>Chitinophagia</taxon>
        <taxon>Chitinophagales</taxon>
        <taxon>Chitinophagaceae</taxon>
        <taxon>Niastella</taxon>
    </lineage>
</organism>
<dbReference type="Gene3D" id="2.60.120.560">
    <property type="entry name" value="Exo-inulinase, domain 1"/>
    <property type="match status" value="1"/>
</dbReference>